<protein>
    <recommendedName>
        <fullName evidence="2">DUF3644 domain-containing protein</fullName>
    </recommendedName>
</protein>
<organism evidence="3 4">
    <name type="scientific">Mycolicibacterium fluoranthenivorans</name>
    <dbReference type="NCBI Taxonomy" id="258505"/>
    <lineage>
        <taxon>Bacteria</taxon>
        <taxon>Bacillati</taxon>
        <taxon>Actinomycetota</taxon>
        <taxon>Actinomycetes</taxon>
        <taxon>Mycobacteriales</taxon>
        <taxon>Mycobacteriaceae</taxon>
        <taxon>Mycolicibacterium</taxon>
    </lineage>
</organism>
<dbReference type="Pfam" id="PF12358">
    <property type="entry name" value="DUF3644"/>
    <property type="match status" value="1"/>
</dbReference>
<dbReference type="AlphaFoldDB" id="A0A7X5U6G1"/>
<evidence type="ECO:0000313" key="3">
    <source>
        <dbReference type="EMBL" id="NIH99244.1"/>
    </source>
</evidence>
<feature type="domain" description="DUF3644" evidence="2">
    <location>
        <begin position="10"/>
        <end position="193"/>
    </location>
</feature>
<dbReference type="EMBL" id="JAANOW010000005">
    <property type="protein sequence ID" value="NIH99244.1"/>
    <property type="molecule type" value="Genomic_DNA"/>
</dbReference>
<feature type="region of interest" description="Disordered" evidence="1">
    <location>
        <begin position="343"/>
        <end position="372"/>
    </location>
</feature>
<gene>
    <name evidence="3" type="ORF">FHU31_006268</name>
</gene>
<proteinExistence type="predicted"/>
<name>A0A7X5U6G1_9MYCO</name>
<reference evidence="3 4" key="1">
    <citation type="submission" date="2020-03" db="EMBL/GenBank/DDBJ databases">
        <title>Sequencing the genomes of 1000 actinobacteria strains.</title>
        <authorList>
            <person name="Klenk H.-P."/>
        </authorList>
    </citation>
    <scope>NUCLEOTIDE SEQUENCE [LARGE SCALE GENOMIC DNA]</scope>
    <source>
        <strain evidence="3 4">DSM 44556</strain>
    </source>
</reference>
<dbReference type="InterPro" id="IPR022104">
    <property type="entry name" value="DUF3644"/>
</dbReference>
<comment type="caution">
    <text evidence="3">The sequence shown here is derived from an EMBL/GenBank/DDBJ whole genome shotgun (WGS) entry which is preliminary data.</text>
</comment>
<evidence type="ECO:0000259" key="2">
    <source>
        <dbReference type="Pfam" id="PF12358"/>
    </source>
</evidence>
<dbReference type="RefSeq" id="WP_167165120.1">
    <property type="nucleotide sequence ID" value="NZ_JAANOW010000005.1"/>
</dbReference>
<accession>A0A7X5U6G1</accession>
<keyword evidence="4" id="KW-1185">Reference proteome</keyword>
<evidence type="ECO:0000313" key="4">
    <source>
        <dbReference type="Proteomes" id="UP000547444"/>
    </source>
</evidence>
<dbReference type="Proteomes" id="UP000547444">
    <property type="component" value="Unassembled WGS sequence"/>
</dbReference>
<evidence type="ECO:0000256" key="1">
    <source>
        <dbReference type="SAM" id="MobiDB-lite"/>
    </source>
</evidence>
<sequence length="372" mass="42520">MARPQRWELLLRASQQEALLAVSLFNDPGRERALEGFIIHMHIAWTYAFQAKWLRAGRDYHVLLSEQPRRYKYINGERMSQSVEWFVKQEFADSAAVRANLEFFIELRNKIEHRHTGSDEALRTVVNGECHAMLLNYEAFITEFAGAKHSLAHRLHFPVFIGGFTDQGKADLLKLTKTLPADLRRFLAEYDAGLGDEVSRDPRYCMRLTVLLESGNRKGDLSLQFVNQRDLTPEQQRAAEEIAANGGLVITKTRTQVVTNADKFKPGQVAERVESAIPFRFKPSHEMAHFWRKHNVRPPKKDPNPKNTRAEWCVYDTAHSDYLYTEACVNWLIKKCANESGFREATGLEPRRKPAPRSTASAQFDDDGGTSG</sequence>